<evidence type="ECO:0000256" key="7">
    <source>
        <dbReference type="ARBA" id="ARBA00023136"/>
    </source>
</evidence>
<sequence length="152" mass="17103">MALNKIDSFLGKLLEIITTICLSVTVVVTFLQVIFRYVLQQPLSWSQEVLMISFVYSILFGAALAIKNREHLTVDLYDNVSKVFSSILKTLEFIVVGVVIGVLLYYGSILVIDNFQSGQIIGILPIKKAYVYLAVPVSALFMLYFHIKKVFS</sequence>
<protein>
    <submittedName>
        <fullName evidence="11">TRAP transporter small permease</fullName>
    </submittedName>
</protein>
<comment type="subcellular location">
    <subcellularLocation>
        <location evidence="1">Cell inner membrane</location>
        <topology evidence="1">Multi-pass membrane protein</topology>
    </subcellularLocation>
</comment>
<evidence type="ECO:0000256" key="8">
    <source>
        <dbReference type="ARBA" id="ARBA00038436"/>
    </source>
</evidence>
<feature type="transmembrane region" description="Helical" evidence="9">
    <location>
        <begin position="129"/>
        <end position="147"/>
    </location>
</feature>
<keyword evidence="2" id="KW-0813">Transport</keyword>
<proteinExistence type="inferred from homology"/>
<keyword evidence="5 9" id="KW-0812">Transmembrane</keyword>
<evidence type="ECO:0000313" key="11">
    <source>
        <dbReference type="EMBL" id="MFC4557837.1"/>
    </source>
</evidence>
<dbReference type="PANTHER" id="PTHR35011">
    <property type="entry name" value="2,3-DIKETO-L-GULONATE TRAP TRANSPORTER SMALL PERMEASE PROTEIN YIAM"/>
    <property type="match status" value="1"/>
</dbReference>
<gene>
    <name evidence="11" type="ORF">ACFO3D_06390</name>
</gene>
<reference evidence="12" key="1">
    <citation type="journal article" date="2019" name="Int. J. Syst. Evol. Microbiol.">
        <title>The Global Catalogue of Microorganisms (GCM) 10K type strain sequencing project: providing services to taxonomists for standard genome sequencing and annotation.</title>
        <authorList>
            <consortium name="The Broad Institute Genomics Platform"/>
            <consortium name="The Broad Institute Genome Sequencing Center for Infectious Disease"/>
            <person name="Wu L."/>
            <person name="Ma J."/>
        </authorList>
    </citation>
    <scope>NUCLEOTIDE SEQUENCE [LARGE SCALE GENOMIC DNA]</scope>
    <source>
        <strain evidence="12">CGMCC 4.7426</strain>
    </source>
</reference>
<keyword evidence="3" id="KW-1003">Cell membrane</keyword>
<evidence type="ECO:0000256" key="9">
    <source>
        <dbReference type="SAM" id="Phobius"/>
    </source>
</evidence>
<evidence type="ECO:0000259" key="10">
    <source>
        <dbReference type="Pfam" id="PF04290"/>
    </source>
</evidence>
<feature type="transmembrane region" description="Helical" evidence="9">
    <location>
        <begin position="87"/>
        <end position="109"/>
    </location>
</feature>
<evidence type="ECO:0000256" key="6">
    <source>
        <dbReference type="ARBA" id="ARBA00022989"/>
    </source>
</evidence>
<dbReference type="InterPro" id="IPR007387">
    <property type="entry name" value="TRAP_DctQ"/>
</dbReference>
<evidence type="ECO:0000256" key="3">
    <source>
        <dbReference type="ARBA" id="ARBA00022475"/>
    </source>
</evidence>
<dbReference type="RefSeq" id="WP_390293954.1">
    <property type="nucleotide sequence ID" value="NZ_JBHSFU010000004.1"/>
</dbReference>
<feature type="transmembrane region" description="Helical" evidence="9">
    <location>
        <begin position="12"/>
        <end position="37"/>
    </location>
</feature>
<feature type="transmembrane region" description="Helical" evidence="9">
    <location>
        <begin position="49"/>
        <end position="66"/>
    </location>
</feature>
<name>A0ABV9DGY6_9BACI</name>
<evidence type="ECO:0000256" key="5">
    <source>
        <dbReference type="ARBA" id="ARBA00022692"/>
    </source>
</evidence>
<organism evidence="11 12">
    <name type="scientific">Virgibacillus kekensis</name>
    <dbReference type="NCBI Taxonomy" id="202261"/>
    <lineage>
        <taxon>Bacteria</taxon>
        <taxon>Bacillati</taxon>
        <taxon>Bacillota</taxon>
        <taxon>Bacilli</taxon>
        <taxon>Bacillales</taxon>
        <taxon>Bacillaceae</taxon>
        <taxon>Virgibacillus</taxon>
    </lineage>
</organism>
<keyword evidence="4" id="KW-0997">Cell inner membrane</keyword>
<evidence type="ECO:0000256" key="1">
    <source>
        <dbReference type="ARBA" id="ARBA00004429"/>
    </source>
</evidence>
<evidence type="ECO:0000313" key="12">
    <source>
        <dbReference type="Proteomes" id="UP001595989"/>
    </source>
</evidence>
<evidence type="ECO:0000256" key="4">
    <source>
        <dbReference type="ARBA" id="ARBA00022519"/>
    </source>
</evidence>
<keyword evidence="12" id="KW-1185">Reference proteome</keyword>
<dbReference type="Proteomes" id="UP001595989">
    <property type="component" value="Unassembled WGS sequence"/>
</dbReference>
<accession>A0ABV9DGY6</accession>
<dbReference type="InterPro" id="IPR055348">
    <property type="entry name" value="DctQ"/>
</dbReference>
<dbReference type="Pfam" id="PF04290">
    <property type="entry name" value="DctQ"/>
    <property type="match status" value="1"/>
</dbReference>
<comment type="similarity">
    <text evidence="8">Belongs to the TRAP transporter small permease family.</text>
</comment>
<dbReference type="PANTHER" id="PTHR35011:SF2">
    <property type="entry name" value="2,3-DIKETO-L-GULONATE TRAP TRANSPORTER SMALL PERMEASE PROTEIN YIAM"/>
    <property type="match status" value="1"/>
</dbReference>
<feature type="domain" description="Tripartite ATP-independent periplasmic transporters DctQ component" evidence="10">
    <location>
        <begin position="26"/>
        <end position="151"/>
    </location>
</feature>
<evidence type="ECO:0000256" key="2">
    <source>
        <dbReference type="ARBA" id="ARBA00022448"/>
    </source>
</evidence>
<dbReference type="EMBL" id="JBHSFU010000004">
    <property type="protein sequence ID" value="MFC4557837.1"/>
    <property type="molecule type" value="Genomic_DNA"/>
</dbReference>
<keyword evidence="7 9" id="KW-0472">Membrane</keyword>
<keyword evidence="6 9" id="KW-1133">Transmembrane helix</keyword>
<comment type="caution">
    <text evidence="11">The sequence shown here is derived from an EMBL/GenBank/DDBJ whole genome shotgun (WGS) entry which is preliminary data.</text>
</comment>